<sequence length="70" mass="7653">MLSLLLAAALSEAPPKTVAIPVQQARATVTIVRVSPVRFGFEPGEFGRLRATKVRERDGTIRPASLVEFY</sequence>
<evidence type="ECO:0000313" key="2">
    <source>
        <dbReference type="Proteomes" id="UP001203058"/>
    </source>
</evidence>
<dbReference type="Proteomes" id="UP001203058">
    <property type="component" value="Unassembled WGS sequence"/>
</dbReference>
<evidence type="ECO:0000313" key="1">
    <source>
        <dbReference type="EMBL" id="MCH8616840.1"/>
    </source>
</evidence>
<reference evidence="1 2" key="1">
    <citation type="submission" date="2022-03" db="EMBL/GenBank/DDBJ databases">
        <authorList>
            <person name="Jo J.-H."/>
            <person name="Im W.-T."/>
        </authorList>
    </citation>
    <scope>NUCLEOTIDE SEQUENCE [LARGE SCALE GENOMIC DNA]</scope>
    <source>
        <strain evidence="1 2">SM33</strain>
    </source>
</reference>
<proteinExistence type="predicted"/>
<dbReference type="EMBL" id="JAKZHW010000002">
    <property type="protein sequence ID" value="MCH8616840.1"/>
    <property type="molecule type" value="Genomic_DNA"/>
</dbReference>
<keyword evidence="2" id="KW-1185">Reference proteome</keyword>
<protein>
    <submittedName>
        <fullName evidence="1">Uncharacterized protein</fullName>
    </submittedName>
</protein>
<name>A0ABS9VPE7_9SPHN</name>
<gene>
    <name evidence="1" type="ORF">LZ016_12125</name>
</gene>
<dbReference type="RefSeq" id="WP_241447726.1">
    <property type="nucleotide sequence ID" value="NZ_JAKZHW010000002.1"/>
</dbReference>
<organism evidence="1 2">
    <name type="scientific">Sphingomonas telluris</name>
    <dbReference type="NCBI Taxonomy" id="2907998"/>
    <lineage>
        <taxon>Bacteria</taxon>
        <taxon>Pseudomonadati</taxon>
        <taxon>Pseudomonadota</taxon>
        <taxon>Alphaproteobacteria</taxon>
        <taxon>Sphingomonadales</taxon>
        <taxon>Sphingomonadaceae</taxon>
        <taxon>Sphingomonas</taxon>
    </lineage>
</organism>
<comment type="caution">
    <text evidence="1">The sequence shown here is derived from an EMBL/GenBank/DDBJ whole genome shotgun (WGS) entry which is preliminary data.</text>
</comment>
<accession>A0ABS9VPE7</accession>